<evidence type="ECO:0000256" key="4">
    <source>
        <dbReference type="ARBA" id="ARBA00023170"/>
    </source>
</evidence>
<proteinExistence type="predicted"/>
<keyword evidence="4" id="KW-0675">Receptor</keyword>
<organism evidence="8 9">
    <name type="scientific">Chlorocebus sabaeus</name>
    <name type="common">Green monkey</name>
    <name type="synonym">Simia sabaea</name>
    <dbReference type="NCBI Taxonomy" id="60711"/>
    <lineage>
        <taxon>Eukaryota</taxon>
        <taxon>Metazoa</taxon>
        <taxon>Chordata</taxon>
        <taxon>Craniata</taxon>
        <taxon>Vertebrata</taxon>
        <taxon>Euteleostomi</taxon>
        <taxon>Mammalia</taxon>
        <taxon>Eutheria</taxon>
        <taxon>Euarchontoglires</taxon>
        <taxon>Primates</taxon>
        <taxon>Haplorrhini</taxon>
        <taxon>Catarrhini</taxon>
        <taxon>Cercopithecidae</taxon>
        <taxon>Cercopithecinae</taxon>
        <taxon>Chlorocebus</taxon>
    </lineage>
</organism>
<evidence type="ECO:0000256" key="3">
    <source>
        <dbReference type="ARBA" id="ARBA00023130"/>
    </source>
</evidence>
<protein>
    <submittedName>
        <fullName evidence="8">T cell receptor alpha variable 16</fullName>
    </submittedName>
</protein>
<dbReference type="SUPFAM" id="SSF48726">
    <property type="entry name" value="Immunoglobulin"/>
    <property type="match status" value="1"/>
</dbReference>
<dbReference type="Proteomes" id="UP000029965">
    <property type="component" value="Chromosome 29"/>
</dbReference>
<gene>
    <name evidence="8" type="primary">TRAV16</name>
</gene>
<dbReference type="GO" id="GO:0042101">
    <property type="term" value="C:T cell receptor complex"/>
    <property type="evidence" value="ECO:0007669"/>
    <property type="project" value="UniProtKB-KW"/>
</dbReference>
<accession>A0A0D9RV22</accession>
<evidence type="ECO:0000256" key="6">
    <source>
        <dbReference type="ARBA" id="ARBA00043266"/>
    </source>
</evidence>
<reference evidence="8" key="2">
    <citation type="submission" date="2025-08" db="UniProtKB">
        <authorList>
            <consortium name="Ensembl"/>
        </authorList>
    </citation>
    <scope>IDENTIFICATION</scope>
</reference>
<evidence type="ECO:0000256" key="1">
    <source>
        <dbReference type="ARBA" id="ARBA00022729"/>
    </source>
</evidence>
<dbReference type="Ensembl" id="ENSCSAT00000014489.1">
    <property type="protein sequence ID" value="ENSCSAP00000012461.1"/>
    <property type="gene ID" value="ENSCSAG00000016396.1"/>
</dbReference>
<dbReference type="OMA" id="FHLKKLF"/>
<dbReference type="Gene3D" id="2.60.40.10">
    <property type="entry name" value="Immunoglobulins"/>
    <property type="match status" value="1"/>
</dbReference>
<dbReference type="InterPro" id="IPR013783">
    <property type="entry name" value="Ig-like_fold"/>
</dbReference>
<dbReference type="EMBL" id="AQIB01128644">
    <property type="status" value="NOT_ANNOTATED_CDS"/>
    <property type="molecule type" value="Genomic_DNA"/>
</dbReference>
<keyword evidence="5" id="KW-0393">Immunoglobulin domain</keyword>
<dbReference type="PANTHER" id="PTHR19367">
    <property type="entry name" value="T-CELL RECEPTOR ALPHA CHAIN V REGION"/>
    <property type="match status" value="1"/>
</dbReference>
<dbReference type="SMART" id="SM00406">
    <property type="entry name" value="IGv"/>
    <property type="match status" value="1"/>
</dbReference>
<evidence type="ECO:0000256" key="2">
    <source>
        <dbReference type="ARBA" id="ARBA00022859"/>
    </source>
</evidence>
<keyword evidence="1" id="KW-0732">Signal</keyword>
<dbReference type="SMART" id="SM00409">
    <property type="entry name" value="IG"/>
    <property type="match status" value="1"/>
</dbReference>
<dbReference type="InterPro" id="IPR007110">
    <property type="entry name" value="Ig-like_dom"/>
</dbReference>
<evidence type="ECO:0000313" key="8">
    <source>
        <dbReference type="Ensembl" id="ENSCSAP00000012461.1"/>
    </source>
</evidence>
<dbReference type="PROSITE" id="PS50835">
    <property type="entry name" value="IG_LIKE"/>
    <property type="match status" value="1"/>
</dbReference>
<dbReference type="PANTHER" id="PTHR19367:SF18">
    <property type="entry name" value="T CELL RECEPTOR ALPHA VARIABLE 16"/>
    <property type="match status" value="1"/>
</dbReference>
<keyword evidence="2" id="KW-0391">Immunity</keyword>
<sequence length="162" mass="18551">MLGKLIHFSIRVSVWPNCFQKRPPENSFLFLHRSDMKPTLISVLVIIFILRGTRAQSVTQPEKLLSVFKGAPVELKCYYSYSGSPNLFWYVQYPRQRLQLLLRHISRESIKGFTADLNKSDTSFHLKKLFAQEEDSATYYCALSGTVAGFARKQNTNPLVTG</sequence>
<dbReference type="eggNOG" id="ENOG502S83R">
    <property type="taxonomic scope" value="Eukaryota"/>
</dbReference>
<dbReference type="Bgee" id="ENSCSAG00000016396">
    <property type="expression patterns" value="Expressed in blood"/>
</dbReference>
<reference evidence="8 9" key="1">
    <citation type="submission" date="2014-03" db="EMBL/GenBank/DDBJ databases">
        <authorList>
            <person name="Warren W."/>
            <person name="Wilson R.K."/>
        </authorList>
    </citation>
    <scope>NUCLEOTIDE SEQUENCE</scope>
</reference>
<dbReference type="Pfam" id="PF07686">
    <property type="entry name" value="V-set"/>
    <property type="match status" value="1"/>
</dbReference>
<feature type="domain" description="Ig-like" evidence="7">
    <location>
        <begin position="38"/>
        <end position="157"/>
    </location>
</feature>
<dbReference type="STRING" id="60711.ENSCSAP00000012461"/>
<evidence type="ECO:0000313" key="9">
    <source>
        <dbReference type="Proteomes" id="UP000029965"/>
    </source>
</evidence>
<dbReference type="AlphaFoldDB" id="A0A0D9RV22"/>
<dbReference type="InterPro" id="IPR036179">
    <property type="entry name" value="Ig-like_dom_sf"/>
</dbReference>
<dbReference type="GeneTree" id="ENSGT00940000153073"/>
<dbReference type="InterPro" id="IPR003599">
    <property type="entry name" value="Ig_sub"/>
</dbReference>
<keyword evidence="9" id="KW-1185">Reference proteome</keyword>
<dbReference type="InterPro" id="IPR013106">
    <property type="entry name" value="Ig_V-set"/>
</dbReference>
<dbReference type="GO" id="GO:0002250">
    <property type="term" value="P:adaptive immune response"/>
    <property type="evidence" value="ECO:0007669"/>
    <property type="project" value="UniProtKB-KW"/>
</dbReference>
<evidence type="ECO:0000259" key="7">
    <source>
        <dbReference type="PROSITE" id="PS50835"/>
    </source>
</evidence>
<reference evidence="8" key="3">
    <citation type="submission" date="2025-09" db="UniProtKB">
        <authorList>
            <consortium name="Ensembl"/>
        </authorList>
    </citation>
    <scope>IDENTIFICATION</scope>
</reference>
<keyword evidence="6" id="KW-1279">T cell receptor</keyword>
<name>A0A0D9RV22_CHLSB</name>
<keyword evidence="3" id="KW-1064">Adaptive immunity</keyword>
<dbReference type="InterPro" id="IPR051287">
    <property type="entry name" value="TCR_variable_region"/>
</dbReference>
<evidence type="ECO:0000256" key="5">
    <source>
        <dbReference type="ARBA" id="ARBA00023319"/>
    </source>
</evidence>